<evidence type="ECO:0000313" key="2">
    <source>
        <dbReference type="Proteomes" id="UP001055172"/>
    </source>
</evidence>
<sequence>MDGDDFAKVAGANIVLLSGSYLPTDADTTAFYEGWKAITRSHHAEGTVSTGYVAGVHGWSVNDTYHKGANHKVFMVVTGWESEEAMQSAVGGEKRARVEENLREFKIQQHEHVSHGLTRIK</sequence>
<dbReference type="AlphaFoldDB" id="A0AA37GU87"/>
<accession>A0AA37GU87</accession>
<organism evidence="1 2">
    <name type="scientific">Colletotrichum liriopes</name>
    <dbReference type="NCBI Taxonomy" id="708192"/>
    <lineage>
        <taxon>Eukaryota</taxon>
        <taxon>Fungi</taxon>
        <taxon>Dikarya</taxon>
        <taxon>Ascomycota</taxon>
        <taxon>Pezizomycotina</taxon>
        <taxon>Sordariomycetes</taxon>
        <taxon>Hypocreomycetidae</taxon>
        <taxon>Glomerellales</taxon>
        <taxon>Glomerellaceae</taxon>
        <taxon>Colletotrichum</taxon>
        <taxon>Colletotrichum spaethianum species complex</taxon>
    </lineage>
</organism>
<proteinExistence type="predicted"/>
<comment type="caution">
    <text evidence="1">The sequence shown here is derived from an EMBL/GenBank/DDBJ whole genome shotgun (WGS) entry which is preliminary data.</text>
</comment>
<dbReference type="Proteomes" id="UP001055172">
    <property type="component" value="Unassembled WGS sequence"/>
</dbReference>
<name>A0AA37GU87_9PEZI</name>
<evidence type="ECO:0008006" key="3">
    <source>
        <dbReference type="Google" id="ProtNLM"/>
    </source>
</evidence>
<evidence type="ECO:0000313" key="1">
    <source>
        <dbReference type="EMBL" id="GJC87389.1"/>
    </source>
</evidence>
<protein>
    <recommendedName>
        <fullName evidence="3">ABM domain-containing protein</fullName>
    </recommendedName>
</protein>
<dbReference type="EMBL" id="BPPX01000026">
    <property type="protein sequence ID" value="GJC87389.1"/>
    <property type="molecule type" value="Genomic_DNA"/>
</dbReference>
<keyword evidence="2" id="KW-1185">Reference proteome</keyword>
<gene>
    <name evidence="1" type="ORF">ColLi_10227</name>
</gene>
<reference evidence="1 2" key="1">
    <citation type="submission" date="2021-07" db="EMBL/GenBank/DDBJ databases">
        <title>Genome data of Colletotrichum spaethianum.</title>
        <authorList>
            <person name="Utami Y.D."/>
            <person name="Hiruma K."/>
        </authorList>
    </citation>
    <scope>NUCLEOTIDE SEQUENCE [LARGE SCALE GENOMIC DNA]</scope>
    <source>
        <strain evidence="1 2">MAFF 242679</strain>
    </source>
</reference>